<dbReference type="RefSeq" id="WP_155511693.1">
    <property type="nucleotide sequence ID" value="NZ_CYZA01000006.1"/>
</dbReference>
<proteinExistence type="predicted"/>
<sequence length="53" mass="6371">MQNYKTRIAQAKSSFELSCIWEEVRNAYWIKKTISKKMYEKRSAEIAARRKSL</sequence>
<gene>
    <name evidence="1" type="ORF">ERS852395_01472</name>
</gene>
<organism evidence="1 2">
    <name type="scientific">Blautia obeum</name>
    <dbReference type="NCBI Taxonomy" id="40520"/>
    <lineage>
        <taxon>Bacteria</taxon>
        <taxon>Bacillati</taxon>
        <taxon>Bacillota</taxon>
        <taxon>Clostridia</taxon>
        <taxon>Lachnospirales</taxon>
        <taxon>Lachnospiraceae</taxon>
        <taxon>Blautia</taxon>
    </lineage>
</organism>
<dbReference type="Proteomes" id="UP000095447">
    <property type="component" value="Unassembled WGS sequence"/>
</dbReference>
<name>A0A174A5L0_9FIRM</name>
<evidence type="ECO:0000313" key="2">
    <source>
        <dbReference type="Proteomes" id="UP000095447"/>
    </source>
</evidence>
<reference evidence="1 2" key="1">
    <citation type="submission" date="2015-09" db="EMBL/GenBank/DDBJ databases">
        <authorList>
            <consortium name="Pathogen Informatics"/>
        </authorList>
    </citation>
    <scope>NUCLEOTIDE SEQUENCE [LARGE SCALE GENOMIC DNA]</scope>
    <source>
        <strain evidence="1 2">2789STDY5608838</strain>
    </source>
</reference>
<evidence type="ECO:0000313" key="1">
    <source>
        <dbReference type="EMBL" id="CUN83921.1"/>
    </source>
</evidence>
<accession>A0A174A5L0</accession>
<dbReference type="EMBL" id="CYZA01000006">
    <property type="protein sequence ID" value="CUN83921.1"/>
    <property type="molecule type" value="Genomic_DNA"/>
</dbReference>
<protein>
    <submittedName>
        <fullName evidence="1">Uncharacterized protein</fullName>
    </submittedName>
</protein>
<dbReference type="AlphaFoldDB" id="A0A174A5L0"/>